<evidence type="ECO:0000256" key="9">
    <source>
        <dbReference type="ARBA" id="ARBA00048743"/>
    </source>
</evidence>
<dbReference type="GO" id="GO:0006235">
    <property type="term" value="P:dTTP biosynthetic process"/>
    <property type="evidence" value="ECO:0007669"/>
    <property type="project" value="UniProtKB-UniRule"/>
</dbReference>
<comment type="function">
    <text evidence="10 11">Phosphorylation of dTMP to form dTDP in both de novo and salvage pathways of dTTP synthesis.</text>
</comment>
<proteinExistence type="inferred from homology"/>
<dbReference type="EC" id="2.7.4.9" evidence="2 11"/>
<dbReference type="NCBIfam" id="TIGR00041">
    <property type="entry name" value="DTMP_kinase"/>
    <property type="match status" value="1"/>
</dbReference>
<dbReference type="InterPro" id="IPR027417">
    <property type="entry name" value="P-loop_NTPase"/>
</dbReference>
<organism evidence="13 14">
    <name type="scientific">Hathewaya histolytica</name>
    <name type="common">Clostridium histolyticum</name>
    <dbReference type="NCBI Taxonomy" id="1498"/>
    <lineage>
        <taxon>Bacteria</taxon>
        <taxon>Bacillati</taxon>
        <taxon>Bacillota</taxon>
        <taxon>Clostridia</taxon>
        <taxon>Eubacteriales</taxon>
        <taxon>Clostridiaceae</taxon>
        <taxon>Hathewaya</taxon>
    </lineage>
</organism>
<dbReference type="InterPro" id="IPR039430">
    <property type="entry name" value="Thymidylate_kin-like_dom"/>
</dbReference>
<dbReference type="AlphaFoldDB" id="A0A4U9QVS6"/>
<evidence type="ECO:0000256" key="8">
    <source>
        <dbReference type="ARBA" id="ARBA00022840"/>
    </source>
</evidence>
<name>A0A4U9QVS6_HATHI</name>
<evidence type="ECO:0000256" key="4">
    <source>
        <dbReference type="ARBA" id="ARBA00022679"/>
    </source>
</evidence>
<dbReference type="EMBL" id="LR590481">
    <property type="protein sequence ID" value="VTQ82489.1"/>
    <property type="molecule type" value="Genomic_DNA"/>
</dbReference>
<dbReference type="OrthoDB" id="9774907at2"/>
<dbReference type="GO" id="GO:0004798">
    <property type="term" value="F:dTMP kinase activity"/>
    <property type="evidence" value="ECO:0007669"/>
    <property type="project" value="UniProtKB-UniRule"/>
</dbReference>
<dbReference type="InterPro" id="IPR018094">
    <property type="entry name" value="Thymidylate_kinase"/>
</dbReference>
<dbReference type="GO" id="GO:0006233">
    <property type="term" value="P:dTDP biosynthetic process"/>
    <property type="evidence" value="ECO:0007669"/>
    <property type="project" value="InterPro"/>
</dbReference>
<reference evidence="13 14" key="1">
    <citation type="submission" date="2019-05" db="EMBL/GenBank/DDBJ databases">
        <authorList>
            <consortium name="Pathogen Informatics"/>
        </authorList>
    </citation>
    <scope>NUCLEOTIDE SEQUENCE [LARGE SCALE GENOMIC DNA]</scope>
    <source>
        <strain evidence="13 14">NCTC503</strain>
    </source>
</reference>
<evidence type="ECO:0000256" key="5">
    <source>
        <dbReference type="ARBA" id="ARBA00022727"/>
    </source>
</evidence>
<evidence type="ECO:0000256" key="6">
    <source>
        <dbReference type="ARBA" id="ARBA00022741"/>
    </source>
</evidence>
<feature type="domain" description="Thymidylate kinase-like" evidence="12">
    <location>
        <begin position="10"/>
        <end position="200"/>
    </location>
</feature>
<evidence type="ECO:0000313" key="14">
    <source>
        <dbReference type="Proteomes" id="UP000308489"/>
    </source>
</evidence>
<dbReference type="GO" id="GO:0005524">
    <property type="term" value="F:ATP binding"/>
    <property type="evidence" value="ECO:0007669"/>
    <property type="project" value="UniProtKB-UniRule"/>
</dbReference>
<evidence type="ECO:0000256" key="2">
    <source>
        <dbReference type="ARBA" id="ARBA00012980"/>
    </source>
</evidence>
<dbReference type="Proteomes" id="UP000308489">
    <property type="component" value="Chromosome 1"/>
</dbReference>
<keyword evidence="8 11" id="KW-0067">ATP-binding</keyword>
<evidence type="ECO:0000256" key="11">
    <source>
        <dbReference type="HAMAP-Rule" id="MF_00165"/>
    </source>
</evidence>
<keyword evidence="4 11" id="KW-0808">Transferase</keyword>
<dbReference type="HAMAP" id="MF_00165">
    <property type="entry name" value="Thymidylate_kinase"/>
    <property type="match status" value="1"/>
</dbReference>
<evidence type="ECO:0000256" key="3">
    <source>
        <dbReference type="ARBA" id="ARBA00017144"/>
    </source>
</evidence>
<dbReference type="FunFam" id="3.40.50.300:FF:000225">
    <property type="entry name" value="Thymidylate kinase"/>
    <property type="match status" value="1"/>
</dbReference>
<dbReference type="SUPFAM" id="SSF52540">
    <property type="entry name" value="P-loop containing nucleoside triphosphate hydrolases"/>
    <property type="match status" value="1"/>
</dbReference>
<comment type="catalytic activity">
    <reaction evidence="9 11">
        <text>dTMP + ATP = dTDP + ADP</text>
        <dbReference type="Rhea" id="RHEA:13517"/>
        <dbReference type="ChEBI" id="CHEBI:30616"/>
        <dbReference type="ChEBI" id="CHEBI:58369"/>
        <dbReference type="ChEBI" id="CHEBI:63528"/>
        <dbReference type="ChEBI" id="CHEBI:456216"/>
        <dbReference type="EC" id="2.7.4.9"/>
    </reaction>
</comment>
<dbReference type="GO" id="GO:0006227">
    <property type="term" value="P:dUDP biosynthetic process"/>
    <property type="evidence" value="ECO:0007669"/>
    <property type="project" value="TreeGrafter"/>
</dbReference>
<dbReference type="InterPro" id="IPR018095">
    <property type="entry name" value="Thymidylate_kin_CS"/>
</dbReference>
<protein>
    <recommendedName>
        <fullName evidence="3 11">Thymidylate kinase</fullName>
        <ecNumber evidence="2 11">2.7.4.9</ecNumber>
    </recommendedName>
    <alternativeName>
        <fullName evidence="11">dTMP kinase</fullName>
    </alternativeName>
</protein>
<gene>
    <name evidence="11 13" type="primary">tmk</name>
    <name evidence="13" type="ORF">NCTC503_00195</name>
</gene>
<keyword evidence="5 11" id="KW-0545">Nucleotide biosynthesis</keyword>
<evidence type="ECO:0000259" key="12">
    <source>
        <dbReference type="Pfam" id="PF02223"/>
    </source>
</evidence>
<dbReference type="RefSeq" id="WP_138209019.1">
    <property type="nucleotide sequence ID" value="NZ_CBCRUQ010000010.1"/>
</dbReference>
<dbReference type="PANTHER" id="PTHR10344">
    <property type="entry name" value="THYMIDYLATE KINASE"/>
    <property type="match status" value="1"/>
</dbReference>
<evidence type="ECO:0000256" key="1">
    <source>
        <dbReference type="ARBA" id="ARBA00009776"/>
    </source>
</evidence>
<keyword evidence="6 11" id="KW-0547">Nucleotide-binding</keyword>
<evidence type="ECO:0000313" key="13">
    <source>
        <dbReference type="EMBL" id="VTQ82489.1"/>
    </source>
</evidence>
<comment type="similarity">
    <text evidence="1 11">Belongs to the thymidylate kinase family.</text>
</comment>
<dbReference type="GO" id="GO:0005829">
    <property type="term" value="C:cytosol"/>
    <property type="evidence" value="ECO:0007669"/>
    <property type="project" value="TreeGrafter"/>
</dbReference>
<keyword evidence="14" id="KW-1185">Reference proteome</keyword>
<evidence type="ECO:0000256" key="7">
    <source>
        <dbReference type="ARBA" id="ARBA00022777"/>
    </source>
</evidence>
<dbReference type="Gene3D" id="3.40.50.300">
    <property type="entry name" value="P-loop containing nucleotide triphosphate hydrolases"/>
    <property type="match status" value="1"/>
</dbReference>
<sequence length="213" mass="24262">MNFKGVFITLEGGEGVGKTTQIKNIEEYFKQNNISYISTREPGGIKISEKIREIILDKSNTDMDERTEALLYAAARRQHLADKVIPALKEGKIVICDRFIDSSLAYQGFARGIGMKEVLAINEFAIEECMPDLTIYLDIEPVKGIQRVKNRKGEINRLDLESLSFHEKVRQGYLKLLEVYPNRIKKISAEGTEEEVFYKIKELIGNSIKDNAK</sequence>
<dbReference type="PANTHER" id="PTHR10344:SF4">
    <property type="entry name" value="UMP-CMP KINASE 2, MITOCHONDRIAL"/>
    <property type="match status" value="1"/>
</dbReference>
<evidence type="ECO:0000256" key="10">
    <source>
        <dbReference type="ARBA" id="ARBA00057735"/>
    </source>
</evidence>
<feature type="binding site" evidence="11">
    <location>
        <begin position="12"/>
        <end position="19"/>
    </location>
    <ligand>
        <name>ATP</name>
        <dbReference type="ChEBI" id="CHEBI:30616"/>
    </ligand>
</feature>
<dbReference type="CDD" id="cd01672">
    <property type="entry name" value="TMPK"/>
    <property type="match status" value="1"/>
</dbReference>
<accession>A0A4U9QVS6</accession>
<keyword evidence="7 11" id="KW-0418">Kinase</keyword>
<dbReference type="KEGG" id="hhw:NCTC503_00195"/>
<dbReference type="PROSITE" id="PS01331">
    <property type="entry name" value="THYMIDYLATE_KINASE"/>
    <property type="match status" value="1"/>
</dbReference>
<dbReference type="Pfam" id="PF02223">
    <property type="entry name" value="Thymidylate_kin"/>
    <property type="match status" value="1"/>
</dbReference>